<feature type="region of interest" description="Disordered" evidence="2">
    <location>
        <begin position="80"/>
        <end position="113"/>
    </location>
</feature>
<gene>
    <name evidence="4" type="ORF">E2562_012907</name>
</gene>
<dbReference type="InterPro" id="IPR004146">
    <property type="entry name" value="DC1"/>
</dbReference>
<reference evidence="4 5" key="1">
    <citation type="submission" date="2019-11" db="EMBL/GenBank/DDBJ databases">
        <title>Whole genome sequence of Oryza granulata.</title>
        <authorList>
            <person name="Li W."/>
        </authorList>
    </citation>
    <scope>NUCLEOTIDE SEQUENCE [LARGE SCALE GENOMIC DNA]</scope>
    <source>
        <strain evidence="5">cv. Menghai</strain>
        <tissue evidence="4">Leaf</tissue>
    </source>
</reference>
<evidence type="ECO:0000313" key="4">
    <source>
        <dbReference type="EMBL" id="KAF0899054.1"/>
    </source>
</evidence>
<comment type="caution">
    <text evidence="4">The sequence shown here is derived from an EMBL/GenBank/DDBJ whole genome shotgun (WGS) entry which is preliminary data.</text>
</comment>
<keyword evidence="5" id="KW-1185">Reference proteome</keyword>
<sequence length="168" mass="18415">MTKLFEDPPSSISHPDHPAHELKLVTSGGAPFRCDGCMQPGDGAVYRCDLCHFDLHMCCALPPATLEHDLRAARSCSSPSHRPPLAAGSATPAATEWKASSTTPTTPTSTSTPAARSCACRRFVQDGRLFELRKGTPRRCGMCGESGRRRDFWAYRTFYDDGQHVFLQ</sequence>
<protein>
    <recommendedName>
        <fullName evidence="3">DC1 domain-containing protein</fullName>
    </recommendedName>
</protein>
<evidence type="ECO:0000313" key="5">
    <source>
        <dbReference type="Proteomes" id="UP000479710"/>
    </source>
</evidence>
<dbReference type="EMBL" id="SPHZ02000009">
    <property type="protein sequence ID" value="KAF0899054.1"/>
    <property type="molecule type" value="Genomic_DNA"/>
</dbReference>
<dbReference type="PANTHER" id="PTHR46477:SF25">
    <property type="entry name" value="OS08G0404500 PROTEIN"/>
    <property type="match status" value="1"/>
</dbReference>
<evidence type="ECO:0000256" key="1">
    <source>
        <dbReference type="ARBA" id="ARBA00022737"/>
    </source>
</evidence>
<organism evidence="4 5">
    <name type="scientific">Oryza meyeriana var. granulata</name>
    <dbReference type="NCBI Taxonomy" id="110450"/>
    <lineage>
        <taxon>Eukaryota</taxon>
        <taxon>Viridiplantae</taxon>
        <taxon>Streptophyta</taxon>
        <taxon>Embryophyta</taxon>
        <taxon>Tracheophyta</taxon>
        <taxon>Spermatophyta</taxon>
        <taxon>Magnoliopsida</taxon>
        <taxon>Liliopsida</taxon>
        <taxon>Poales</taxon>
        <taxon>Poaceae</taxon>
        <taxon>BOP clade</taxon>
        <taxon>Oryzoideae</taxon>
        <taxon>Oryzeae</taxon>
        <taxon>Oryzinae</taxon>
        <taxon>Oryza</taxon>
        <taxon>Oryza meyeriana</taxon>
    </lineage>
</organism>
<dbReference type="AlphaFoldDB" id="A0A6G1CH09"/>
<dbReference type="PANTHER" id="PTHR46477">
    <property type="entry name" value="CYSTEINE/HISTIDINE-RICH C1 DOMAIN FAMILY PROTEIN"/>
    <property type="match status" value="1"/>
</dbReference>
<feature type="compositionally biased region" description="Low complexity" evidence="2">
    <location>
        <begin position="99"/>
        <end position="113"/>
    </location>
</feature>
<dbReference type="SUPFAM" id="SSF57889">
    <property type="entry name" value="Cysteine-rich domain"/>
    <property type="match status" value="1"/>
</dbReference>
<feature type="domain" description="DC1" evidence="3">
    <location>
        <begin position="16"/>
        <end position="60"/>
    </location>
</feature>
<dbReference type="InterPro" id="IPR046349">
    <property type="entry name" value="C1-like_sf"/>
</dbReference>
<name>A0A6G1CH09_9ORYZ</name>
<proteinExistence type="predicted"/>
<keyword evidence="1" id="KW-0677">Repeat</keyword>
<dbReference type="Pfam" id="PF03107">
    <property type="entry name" value="C1_2"/>
    <property type="match status" value="1"/>
</dbReference>
<evidence type="ECO:0000259" key="3">
    <source>
        <dbReference type="Pfam" id="PF03107"/>
    </source>
</evidence>
<accession>A0A6G1CH09</accession>
<dbReference type="OrthoDB" id="664025at2759"/>
<evidence type="ECO:0000256" key="2">
    <source>
        <dbReference type="SAM" id="MobiDB-lite"/>
    </source>
</evidence>
<dbReference type="Proteomes" id="UP000479710">
    <property type="component" value="Unassembled WGS sequence"/>
</dbReference>